<dbReference type="PANTHER" id="PTHR42784">
    <property type="entry name" value="PYRANOSE 2-OXIDASE"/>
    <property type="match status" value="1"/>
</dbReference>
<protein>
    <submittedName>
        <fullName evidence="7">Possible oxidoreductase</fullName>
    </submittedName>
</protein>
<dbReference type="InterPro" id="IPR007867">
    <property type="entry name" value="GMC_OxRtase_C"/>
</dbReference>
<sequence length="54" mass="5701">MSDDPKLGVVDGNCALHGVDGIYVAGSSVFPTASHANSTLMIVSRSLRLADWIR</sequence>
<evidence type="ECO:0000256" key="4">
    <source>
        <dbReference type="ARBA" id="ARBA00022827"/>
    </source>
</evidence>
<proteinExistence type="inferred from homology"/>
<keyword evidence="7" id="KW-0614">Plasmid</keyword>
<reference evidence="7 8" key="1">
    <citation type="journal article" date="2012" name="J. Bacteriol.">
        <title>Genome sequence of the soybean symbiont Sinorhizobium fredii HH103.</title>
        <authorList>
            <person name="Weidner S."/>
            <person name="Becker A."/>
            <person name="Bonilla I."/>
            <person name="Jaenicke S."/>
            <person name="Lloret J."/>
            <person name="Margaret I."/>
            <person name="Puhler A."/>
            <person name="Ruiz-Sainz J.E."/>
            <person name="Schneiker-Bekel S."/>
            <person name="Szczepanowski R."/>
            <person name="Vinardell J.M."/>
            <person name="Zehner S."/>
            <person name="Gottfert M."/>
        </authorList>
    </citation>
    <scope>NUCLEOTIDE SEQUENCE [LARGE SCALE GENOMIC DNA]</scope>
    <source>
        <strain evidence="7 8">HH103</strain>
        <plasmid evidence="8">pSfHH103e</plasmid>
    </source>
</reference>
<evidence type="ECO:0000256" key="5">
    <source>
        <dbReference type="ARBA" id="ARBA00023002"/>
    </source>
</evidence>
<name>G9AGI4_SINF1</name>
<evidence type="ECO:0000256" key="1">
    <source>
        <dbReference type="ARBA" id="ARBA00001974"/>
    </source>
</evidence>
<keyword evidence="4" id="KW-0274">FAD</keyword>
<evidence type="ECO:0000259" key="6">
    <source>
        <dbReference type="Pfam" id="PF05199"/>
    </source>
</evidence>
<evidence type="ECO:0000313" key="8">
    <source>
        <dbReference type="Proteomes" id="UP000007735"/>
    </source>
</evidence>
<dbReference type="RefSeq" id="WP_014331819.1">
    <property type="nucleotide sequence ID" value="NC_016815.1"/>
</dbReference>
<dbReference type="HOGENOM" id="CLU_3047265_0_0_5"/>
<dbReference type="GO" id="GO:0016614">
    <property type="term" value="F:oxidoreductase activity, acting on CH-OH group of donors"/>
    <property type="evidence" value="ECO:0007669"/>
    <property type="project" value="InterPro"/>
</dbReference>
<dbReference type="KEGG" id="sfh:SFHH103_05703"/>
<dbReference type="EMBL" id="HE616899">
    <property type="protein sequence ID" value="CCF00166.1"/>
    <property type="molecule type" value="Genomic_DNA"/>
</dbReference>
<geneLocation type="plasmid" evidence="7 8">
    <name>pSfHH103e</name>
</geneLocation>
<organism evidence="7 8">
    <name type="scientific">Sinorhizobium fredii (strain HH103)</name>
    <dbReference type="NCBI Taxonomy" id="1117943"/>
    <lineage>
        <taxon>Bacteria</taxon>
        <taxon>Pseudomonadati</taxon>
        <taxon>Pseudomonadota</taxon>
        <taxon>Alphaproteobacteria</taxon>
        <taxon>Hyphomicrobiales</taxon>
        <taxon>Rhizobiaceae</taxon>
        <taxon>Sinorhizobium/Ensifer group</taxon>
        <taxon>Sinorhizobium</taxon>
    </lineage>
</organism>
<dbReference type="Proteomes" id="UP000007735">
    <property type="component" value="Plasmid pSfHH103e"/>
</dbReference>
<accession>G9AGI4</accession>
<dbReference type="SUPFAM" id="SSF51905">
    <property type="entry name" value="FAD/NAD(P)-binding domain"/>
    <property type="match status" value="1"/>
</dbReference>
<evidence type="ECO:0000256" key="2">
    <source>
        <dbReference type="ARBA" id="ARBA00010790"/>
    </source>
</evidence>
<dbReference type="Gene3D" id="3.50.50.60">
    <property type="entry name" value="FAD/NAD(P)-binding domain"/>
    <property type="match status" value="1"/>
</dbReference>
<keyword evidence="5" id="KW-0560">Oxidoreductase</keyword>
<dbReference type="PANTHER" id="PTHR42784:SF1">
    <property type="entry name" value="PYRANOSE 2-OXIDASE"/>
    <property type="match status" value="1"/>
</dbReference>
<evidence type="ECO:0000313" key="7">
    <source>
        <dbReference type="EMBL" id="CCF00166.1"/>
    </source>
</evidence>
<keyword evidence="3" id="KW-0285">Flavoprotein</keyword>
<evidence type="ECO:0000256" key="3">
    <source>
        <dbReference type="ARBA" id="ARBA00022630"/>
    </source>
</evidence>
<comment type="cofactor">
    <cofactor evidence="1">
        <name>FAD</name>
        <dbReference type="ChEBI" id="CHEBI:57692"/>
    </cofactor>
</comment>
<dbReference type="AlphaFoldDB" id="G9AGI4"/>
<comment type="similarity">
    <text evidence="2">Belongs to the GMC oxidoreductase family.</text>
</comment>
<gene>
    <name evidence="7" type="ordered locus">SFHH103_05703</name>
</gene>
<dbReference type="Pfam" id="PF05199">
    <property type="entry name" value="GMC_oxred_C"/>
    <property type="match status" value="1"/>
</dbReference>
<feature type="domain" description="Glucose-methanol-choline oxidoreductase C-terminal" evidence="6">
    <location>
        <begin position="1"/>
        <end position="43"/>
    </location>
</feature>
<dbReference type="InterPro" id="IPR036188">
    <property type="entry name" value="FAD/NAD-bd_sf"/>
</dbReference>
<dbReference type="InterPro" id="IPR051473">
    <property type="entry name" value="P2Ox-like"/>
</dbReference>